<dbReference type="SUPFAM" id="SSF53649">
    <property type="entry name" value="Alkaline phosphatase-like"/>
    <property type="match status" value="1"/>
</dbReference>
<keyword evidence="2" id="KW-0479">Metal-binding</keyword>
<sequence>MLTFDTATKMTLHKHPSPRQLFAGLSLHLTFVFTVFLACYVPSATAMAATPPNIVLILADDLGYGDVQPLNPGSRIATPAFNRLAKEGLTFTDAHTPSAVCTPTRYGLITGRYCWRTHLKRGVINGYGKPLIEPERPTLGSIFSAAGYRTTVIGKWHLGLGLHGGPDDLDLSKPLSHHPGTVGFQESLVIPASLDFPPYVYFRNGNATTTQTIVEPKRGFPQYLRQGPRAKDFDIQGCLDRLIEETVEVVETMKSSDQPTLLYLPLTAPHKPVYPSAEFAGTTGLGPYGDFVRQVDGCVGRVIDALDSNGVLDDSIVIVTSDNGSFMRRYDDETPDHVDDDTVQAYRSEHHTSNAQWRGTKADIWEGGHRVPFFVRLPNGRHSGQRIDQVIGLVDILATLADKIDIKLPVDAAPDSVSFASLLEDPKASFHRPPLICHSSGGMFAIRDGNWKLVAGNGSGGRQQPKGKPFAEPWMLVNLDEDPQEKNNVADAHPRRFERMKRQLLDIKGDD</sequence>
<accession>A0ABT7PGQ0</accession>
<name>A0ABT7PGQ0_9BACT</name>
<dbReference type="PROSITE" id="PS00149">
    <property type="entry name" value="SULFATASE_2"/>
    <property type="match status" value="1"/>
</dbReference>
<dbReference type="Proteomes" id="UP001239462">
    <property type="component" value="Unassembled WGS sequence"/>
</dbReference>
<evidence type="ECO:0000256" key="2">
    <source>
        <dbReference type="ARBA" id="ARBA00022723"/>
    </source>
</evidence>
<dbReference type="InterPro" id="IPR017850">
    <property type="entry name" value="Alkaline_phosphatase_core_sf"/>
</dbReference>
<keyword evidence="3" id="KW-0378">Hydrolase</keyword>
<dbReference type="RefSeq" id="WP_289163192.1">
    <property type="nucleotide sequence ID" value="NZ_JASZZN010000006.1"/>
</dbReference>
<evidence type="ECO:0000256" key="1">
    <source>
        <dbReference type="ARBA" id="ARBA00008779"/>
    </source>
</evidence>
<comment type="similarity">
    <text evidence="1">Belongs to the sulfatase family.</text>
</comment>
<evidence type="ECO:0000256" key="4">
    <source>
        <dbReference type="ARBA" id="ARBA00022837"/>
    </source>
</evidence>
<dbReference type="EMBL" id="JASZZN010000006">
    <property type="protein sequence ID" value="MDM4015690.1"/>
    <property type="molecule type" value="Genomic_DNA"/>
</dbReference>
<evidence type="ECO:0000313" key="7">
    <source>
        <dbReference type="Proteomes" id="UP001239462"/>
    </source>
</evidence>
<proteinExistence type="inferred from homology"/>
<dbReference type="PANTHER" id="PTHR42693">
    <property type="entry name" value="ARYLSULFATASE FAMILY MEMBER"/>
    <property type="match status" value="1"/>
</dbReference>
<dbReference type="InterPro" id="IPR024607">
    <property type="entry name" value="Sulfatase_CS"/>
</dbReference>
<dbReference type="InterPro" id="IPR000917">
    <property type="entry name" value="Sulfatase_N"/>
</dbReference>
<keyword evidence="4" id="KW-0106">Calcium</keyword>
<feature type="domain" description="Sulfatase N-terminal" evidence="5">
    <location>
        <begin position="52"/>
        <end position="402"/>
    </location>
</feature>
<protein>
    <submittedName>
        <fullName evidence="6">Arylsulfatase</fullName>
    </submittedName>
</protein>
<reference evidence="6 7" key="1">
    <citation type="submission" date="2023-06" db="EMBL/GenBank/DDBJ databases">
        <title>Roseiconus lacunae JC819 isolated from Gulf of Mannar region, Tamil Nadu.</title>
        <authorList>
            <person name="Pk S."/>
            <person name="Ch S."/>
            <person name="Ch V.R."/>
        </authorList>
    </citation>
    <scope>NUCLEOTIDE SEQUENCE [LARGE SCALE GENOMIC DNA]</scope>
    <source>
        <strain evidence="6 7">JC819</strain>
    </source>
</reference>
<gene>
    <name evidence="6" type="ORF">QTN89_09635</name>
</gene>
<dbReference type="InterPro" id="IPR050738">
    <property type="entry name" value="Sulfatase"/>
</dbReference>
<dbReference type="Gene3D" id="3.40.720.10">
    <property type="entry name" value="Alkaline Phosphatase, subunit A"/>
    <property type="match status" value="1"/>
</dbReference>
<organism evidence="6 7">
    <name type="scientific">Roseiconus lacunae</name>
    <dbReference type="NCBI Taxonomy" id="2605694"/>
    <lineage>
        <taxon>Bacteria</taxon>
        <taxon>Pseudomonadati</taxon>
        <taxon>Planctomycetota</taxon>
        <taxon>Planctomycetia</taxon>
        <taxon>Pirellulales</taxon>
        <taxon>Pirellulaceae</taxon>
        <taxon>Roseiconus</taxon>
    </lineage>
</organism>
<evidence type="ECO:0000256" key="3">
    <source>
        <dbReference type="ARBA" id="ARBA00022801"/>
    </source>
</evidence>
<dbReference type="PROSITE" id="PS00523">
    <property type="entry name" value="SULFATASE_1"/>
    <property type="match status" value="1"/>
</dbReference>
<evidence type="ECO:0000313" key="6">
    <source>
        <dbReference type="EMBL" id="MDM4015690.1"/>
    </source>
</evidence>
<evidence type="ECO:0000259" key="5">
    <source>
        <dbReference type="Pfam" id="PF00884"/>
    </source>
</evidence>
<dbReference type="Pfam" id="PF00884">
    <property type="entry name" value="Sulfatase"/>
    <property type="match status" value="1"/>
</dbReference>
<dbReference type="Gene3D" id="3.30.1120.10">
    <property type="match status" value="1"/>
</dbReference>
<dbReference type="CDD" id="cd16143">
    <property type="entry name" value="ARS_like"/>
    <property type="match status" value="1"/>
</dbReference>
<dbReference type="PANTHER" id="PTHR42693:SF53">
    <property type="entry name" value="ENDO-4-O-SULFATASE"/>
    <property type="match status" value="1"/>
</dbReference>
<comment type="caution">
    <text evidence="6">The sequence shown here is derived from an EMBL/GenBank/DDBJ whole genome shotgun (WGS) entry which is preliminary data.</text>
</comment>
<keyword evidence="7" id="KW-1185">Reference proteome</keyword>